<feature type="compositionally biased region" description="Polar residues" evidence="1">
    <location>
        <begin position="33"/>
        <end position="48"/>
    </location>
</feature>
<dbReference type="AlphaFoldDB" id="K9VK08"/>
<protein>
    <submittedName>
        <fullName evidence="2">Uncharacterized protein</fullName>
    </submittedName>
</protein>
<sequence>MTKNFKGGTRHAIDPWNQSQIENRKSLHPPNLSRASQSKIQNPKSKIE</sequence>
<evidence type="ECO:0000313" key="3">
    <source>
        <dbReference type="Proteomes" id="UP000010478"/>
    </source>
</evidence>
<accession>K9VK08</accession>
<dbReference type="EMBL" id="CP003614">
    <property type="protein sequence ID" value="AFZ08428.1"/>
    <property type="molecule type" value="Genomic_DNA"/>
</dbReference>
<reference evidence="2 3" key="1">
    <citation type="submission" date="2012-05" db="EMBL/GenBank/DDBJ databases">
        <title>Finished chromosome of genome of Oscillatoria sp. PCC 7112.</title>
        <authorList>
            <consortium name="US DOE Joint Genome Institute"/>
            <person name="Gugger M."/>
            <person name="Coursin T."/>
            <person name="Rippka R."/>
            <person name="Tandeau De Marsac N."/>
            <person name="Huntemann M."/>
            <person name="Wei C.-L."/>
            <person name="Han J."/>
            <person name="Detter J.C."/>
            <person name="Han C."/>
            <person name="Tapia R."/>
            <person name="Davenport K."/>
            <person name="Daligault H."/>
            <person name="Erkkila T."/>
            <person name="Gu W."/>
            <person name="Munk A.C.C."/>
            <person name="Teshima H."/>
            <person name="Xu Y."/>
            <person name="Chain P."/>
            <person name="Chen A."/>
            <person name="Krypides N."/>
            <person name="Mavromatis K."/>
            <person name="Markowitz V."/>
            <person name="Szeto E."/>
            <person name="Ivanova N."/>
            <person name="Mikhailova N."/>
            <person name="Ovchinnikova G."/>
            <person name="Pagani I."/>
            <person name="Pati A."/>
            <person name="Goodwin L."/>
            <person name="Peters L."/>
            <person name="Pitluck S."/>
            <person name="Woyke T."/>
            <person name="Kerfeld C."/>
        </authorList>
    </citation>
    <scope>NUCLEOTIDE SEQUENCE [LARGE SCALE GENOMIC DNA]</scope>
    <source>
        <strain evidence="2 3">PCC 7112</strain>
    </source>
</reference>
<feature type="region of interest" description="Disordered" evidence="1">
    <location>
        <begin position="1"/>
        <end position="48"/>
    </location>
</feature>
<dbReference type="Proteomes" id="UP000010478">
    <property type="component" value="Chromosome"/>
</dbReference>
<proteinExistence type="predicted"/>
<dbReference type="HOGENOM" id="CLU_3155667_0_0_3"/>
<dbReference type="KEGG" id="oni:Osc7112_4100"/>
<evidence type="ECO:0000313" key="2">
    <source>
        <dbReference type="EMBL" id="AFZ08428.1"/>
    </source>
</evidence>
<organism evidence="2 3">
    <name type="scientific">Phormidium nigroviride PCC 7112</name>
    <dbReference type="NCBI Taxonomy" id="179408"/>
    <lineage>
        <taxon>Bacteria</taxon>
        <taxon>Bacillati</taxon>
        <taxon>Cyanobacteriota</taxon>
        <taxon>Cyanophyceae</taxon>
        <taxon>Oscillatoriophycideae</taxon>
        <taxon>Oscillatoriales</taxon>
        <taxon>Oscillatoriaceae</taxon>
        <taxon>Phormidium</taxon>
    </lineage>
</organism>
<dbReference type="RefSeq" id="WP_015177673.1">
    <property type="nucleotide sequence ID" value="NC_019729.1"/>
</dbReference>
<keyword evidence="3" id="KW-1185">Reference proteome</keyword>
<dbReference type="STRING" id="179408.Osc7112_4100"/>
<name>K9VK08_9CYAN</name>
<evidence type="ECO:0000256" key="1">
    <source>
        <dbReference type="SAM" id="MobiDB-lite"/>
    </source>
</evidence>
<gene>
    <name evidence="2" type="ORF">Osc7112_4100</name>
</gene>